<comment type="subcellular location">
    <subcellularLocation>
        <location evidence="1">Membrane</location>
        <topology evidence="1">Multi-pass membrane protein</topology>
    </subcellularLocation>
</comment>
<reference evidence="7" key="1">
    <citation type="submission" date="2021-01" db="EMBL/GenBank/DDBJ databases">
        <authorList>
            <person name="Corre E."/>
            <person name="Pelletier E."/>
            <person name="Niang G."/>
            <person name="Scheremetjew M."/>
            <person name="Finn R."/>
            <person name="Kale V."/>
            <person name="Holt S."/>
            <person name="Cochrane G."/>
            <person name="Meng A."/>
            <person name="Brown T."/>
            <person name="Cohen L."/>
        </authorList>
    </citation>
    <scope>NUCLEOTIDE SEQUENCE</scope>
    <source>
        <strain evidence="7">OF101</strain>
    </source>
</reference>
<keyword evidence="2 6" id="KW-0812">Transmembrane</keyword>
<name>A0A7S1WLM2_ALECA</name>
<organism evidence="7">
    <name type="scientific">Alexandrium catenella</name>
    <name type="common">Red tide dinoflagellate</name>
    <name type="synonym">Gonyaulax catenella</name>
    <dbReference type="NCBI Taxonomy" id="2925"/>
    <lineage>
        <taxon>Eukaryota</taxon>
        <taxon>Sar</taxon>
        <taxon>Alveolata</taxon>
        <taxon>Dinophyceae</taxon>
        <taxon>Gonyaulacales</taxon>
        <taxon>Pyrocystaceae</taxon>
        <taxon>Alexandrium</taxon>
    </lineage>
</organism>
<evidence type="ECO:0000256" key="5">
    <source>
        <dbReference type="SAM" id="MobiDB-lite"/>
    </source>
</evidence>
<dbReference type="PANTHER" id="PTHR10231">
    <property type="entry name" value="NUCLEOTIDE-SUGAR TRANSMEMBRANE TRANSPORTER"/>
    <property type="match status" value="1"/>
</dbReference>
<feature type="transmembrane region" description="Helical" evidence="6">
    <location>
        <begin position="386"/>
        <end position="406"/>
    </location>
</feature>
<evidence type="ECO:0000256" key="1">
    <source>
        <dbReference type="ARBA" id="ARBA00004141"/>
    </source>
</evidence>
<accession>A0A7S1WLM2</accession>
<evidence type="ECO:0000313" key="7">
    <source>
        <dbReference type="EMBL" id="CAD9175013.1"/>
    </source>
</evidence>
<sequence>MTSVDPVVVGAAGRDEDLEGAEGKQEEDHEDILESNENTRIMEEHKEIELANENGHTEESPMKEGVRDGDLPKIEVKAAPEPEATLCGIPMKWMSLILLTVQTSGQALLIRWSKSQKGTETPYLSSTVVFWTEVLKTVCSLGLVVMESESVADAAKTLTHHFTDNPCEVMKAGVPALIYTIQNNLMFYSFDKLSAPVQQVLYQMKILTTAGLGVLMLGKSLTATKWGSCFLLAAGVAFVEWPRDALQAPGAAAAAGGVGADQIKGFVAVLLACFTSGFAAVFIQKMLQQTTASIWVRNIQFGLFGSIMGLLVALGSDGQKILKDGFLQGYNIRVVSVIAMNAIGGLLCAVMLKYAGATLGCFSTAMSIILTCVCSWLFLQDFTPDSLFLLGTFLAIAASLLFGLGLPEWLTGRCGGTASK</sequence>
<dbReference type="NCBIfam" id="TIGR00803">
    <property type="entry name" value="nst"/>
    <property type="match status" value="1"/>
</dbReference>
<evidence type="ECO:0000256" key="3">
    <source>
        <dbReference type="ARBA" id="ARBA00022989"/>
    </source>
</evidence>
<dbReference type="EMBL" id="HBGE01086868">
    <property type="protein sequence ID" value="CAD9175013.1"/>
    <property type="molecule type" value="Transcribed_RNA"/>
</dbReference>
<keyword evidence="4 6" id="KW-0472">Membrane</keyword>
<feature type="transmembrane region" description="Helical" evidence="6">
    <location>
        <begin position="359"/>
        <end position="380"/>
    </location>
</feature>
<keyword evidence="3 6" id="KW-1133">Transmembrane helix</keyword>
<dbReference type="InterPro" id="IPR007271">
    <property type="entry name" value="Nuc_sug_transpt"/>
</dbReference>
<dbReference type="GO" id="GO:0000139">
    <property type="term" value="C:Golgi membrane"/>
    <property type="evidence" value="ECO:0007669"/>
    <property type="project" value="InterPro"/>
</dbReference>
<evidence type="ECO:0000256" key="2">
    <source>
        <dbReference type="ARBA" id="ARBA00022692"/>
    </source>
</evidence>
<dbReference type="SUPFAM" id="SSF103481">
    <property type="entry name" value="Multidrug resistance efflux transporter EmrE"/>
    <property type="match status" value="1"/>
</dbReference>
<dbReference type="AlphaFoldDB" id="A0A7S1WLM2"/>
<evidence type="ECO:0008006" key="8">
    <source>
        <dbReference type="Google" id="ProtNLM"/>
    </source>
</evidence>
<protein>
    <recommendedName>
        <fullName evidence="8">UDP-galactose transporter</fullName>
    </recommendedName>
</protein>
<feature type="transmembrane region" description="Helical" evidence="6">
    <location>
        <begin position="295"/>
        <end position="314"/>
    </location>
</feature>
<proteinExistence type="predicted"/>
<evidence type="ECO:0000256" key="6">
    <source>
        <dbReference type="SAM" id="Phobius"/>
    </source>
</evidence>
<dbReference type="InterPro" id="IPR037185">
    <property type="entry name" value="EmrE-like"/>
</dbReference>
<feature type="region of interest" description="Disordered" evidence="5">
    <location>
        <begin position="1"/>
        <end position="41"/>
    </location>
</feature>
<feature type="transmembrane region" description="Helical" evidence="6">
    <location>
        <begin position="334"/>
        <end position="352"/>
    </location>
</feature>
<feature type="transmembrane region" description="Helical" evidence="6">
    <location>
        <begin position="265"/>
        <end position="283"/>
    </location>
</feature>
<gene>
    <name evidence="7" type="ORF">ACAT0790_LOCUS51782</name>
</gene>
<dbReference type="GO" id="GO:0015165">
    <property type="term" value="F:pyrimidine nucleotide-sugar transmembrane transporter activity"/>
    <property type="evidence" value="ECO:0007669"/>
    <property type="project" value="InterPro"/>
</dbReference>
<evidence type="ECO:0000256" key="4">
    <source>
        <dbReference type="ARBA" id="ARBA00023136"/>
    </source>
</evidence>
<dbReference type="Pfam" id="PF04142">
    <property type="entry name" value="Nuc_sug_transp"/>
    <property type="match status" value="1"/>
</dbReference>